<reference evidence="1 2" key="1">
    <citation type="journal article" date="2012" name="Genome Biol.">
        <title>The genome of the polar eukaryotic microalga coccomyxa subellipsoidea reveals traits of cold adaptation.</title>
        <authorList>
            <person name="Blanc G."/>
            <person name="Agarkova I."/>
            <person name="Grimwood J."/>
            <person name="Kuo A."/>
            <person name="Brueggeman A."/>
            <person name="Dunigan D."/>
            <person name="Gurnon J."/>
            <person name="Ladunga I."/>
            <person name="Lindquist E."/>
            <person name="Lucas S."/>
            <person name="Pangilinan J."/>
            <person name="Proschold T."/>
            <person name="Salamov A."/>
            <person name="Schmutz J."/>
            <person name="Weeks D."/>
            <person name="Yamada T."/>
            <person name="Claverie J.M."/>
            <person name="Grigoriev I."/>
            <person name="Van Etten J."/>
            <person name="Lomsadze A."/>
            <person name="Borodovsky M."/>
        </authorList>
    </citation>
    <scope>NUCLEOTIDE SEQUENCE [LARGE SCALE GENOMIC DNA]</scope>
    <source>
        <strain evidence="1 2">C-169</strain>
    </source>
</reference>
<evidence type="ECO:0000313" key="1">
    <source>
        <dbReference type="EMBL" id="EIE27809.1"/>
    </source>
</evidence>
<name>I0ZAZ0_COCSC</name>
<dbReference type="KEGG" id="csl:COCSUDRAFT_39378"/>
<sequence length="123" mass="13744">MRRTWTQFNMTEAEAERAHKLGTDDNGIVRRYSHKVDKTQMRCSMDALGPTLELAPPAIEQEFKDVAYSCASGLSVFHAAGLENYDVKESNTAWLNQRNRSSVALLDVDTASPLDRKSAARIV</sequence>
<dbReference type="AlphaFoldDB" id="I0ZAZ0"/>
<dbReference type="EMBL" id="AGSI01000001">
    <property type="protein sequence ID" value="EIE27809.1"/>
    <property type="molecule type" value="Genomic_DNA"/>
</dbReference>
<keyword evidence="2" id="KW-1185">Reference proteome</keyword>
<accession>I0ZAZ0</accession>
<organism evidence="1 2">
    <name type="scientific">Coccomyxa subellipsoidea (strain C-169)</name>
    <name type="common">Green microalga</name>
    <dbReference type="NCBI Taxonomy" id="574566"/>
    <lineage>
        <taxon>Eukaryota</taxon>
        <taxon>Viridiplantae</taxon>
        <taxon>Chlorophyta</taxon>
        <taxon>core chlorophytes</taxon>
        <taxon>Trebouxiophyceae</taxon>
        <taxon>Trebouxiophyceae incertae sedis</taxon>
        <taxon>Coccomyxaceae</taxon>
        <taxon>Coccomyxa</taxon>
        <taxon>Coccomyxa subellipsoidea</taxon>
    </lineage>
</organism>
<dbReference type="GeneID" id="17045865"/>
<protein>
    <recommendedName>
        <fullName evidence="3">Protein kinase domain-containing protein</fullName>
    </recommendedName>
</protein>
<dbReference type="RefSeq" id="XP_005652353.1">
    <property type="nucleotide sequence ID" value="XM_005652296.1"/>
</dbReference>
<evidence type="ECO:0000313" key="2">
    <source>
        <dbReference type="Proteomes" id="UP000007264"/>
    </source>
</evidence>
<comment type="caution">
    <text evidence="1">The sequence shown here is derived from an EMBL/GenBank/DDBJ whole genome shotgun (WGS) entry which is preliminary data.</text>
</comment>
<gene>
    <name evidence="1" type="ORF">COCSUDRAFT_39378</name>
</gene>
<evidence type="ECO:0008006" key="3">
    <source>
        <dbReference type="Google" id="ProtNLM"/>
    </source>
</evidence>
<dbReference type="Proteomes" id="UP000007264">
    <property type="component" value="Unassembled WGS sequence"/>
</dbReference>
<proteinExistence type="predicted"/>